<evidence type="ECO:0000259" key="5">
    <source>
        <dbReference type="PROSITE" id="PS50111"/>
    </source>
</evidence>
<feature type="transmembrane region" description="Helical" evidence="4">
    <location>
        <begin position="20"/>
        <end position="42"/>
    </location>
</feature>
<dbReference type="SMART" id="SM00304">
    <property type="entry name" value="HAMP"/>
    <property type="match status" value="2"/>
</dbReference>
<evidence type="ECO:0000256" key="1">
    <source>
        <dbReference type="ARBA" id="ARBA00023224"/>
    </source>
</evidence>
<dbReference type="PROSITE" id="PS50885">
    <property type="entry name" value="HAMP"/>
    <property type="match status" value="1"/>
</dbReference>
<feature type="domain" description="Methyl-accepting transducer" evidence="5">
    <location>
        <begin position="177"/>
        <end position="413"/>
    </location>
</feature>
<dbReference type="CDD" id="cd06225">
    <property type="entry name" value="HAMP"/>
    <property type="match status" value="1"/>
</dbReference>
<dbReference type="SUPFAM" id="SSF158472">
    <property type="entry name" value="HAMP domain-like"/>
    <property type="match status" value="1"/>
</dbReference>
<evidence type="ECO:0000256" key="3">
    <source>
        <dbReference type="PROSITE-ProRule" id="PRU00284"/>
    </source>
</evidence>
<keyword evidence="1 3" id="KW-0807">Transducer</keyword>
<organism evidence="7 8">
    <name type="scientific">Caldinitratiruptor microaerophilus</name>
    <dbReference type="NCBI Taxonomy" id="671077"/>
    <lineage>
        <taxon>Bacteria</taxon>
        <taxon>Bacillati</taxon>
        <taxon>Bacillota</taxon>
        <taxon>Clostridia</taxon>
        <taxon>Eubacteriales</taxon>
        <taxon>Symbiobacteriaceae</taxon>
        <taxon>Caldinitratiruptor</taxon>
    </lineage>
</organism>
<dbReference type="AlphaFoldDB" id="A0AA35CHZ1"/>
<evidence type="ECO:0008006" key="9">
    <source>
        <dbReference type="Google" id="ProtNLM"/>
    </source>
</evidence>
<dbReference type="Gene3D" id="1.10.287.950">
    <property type="entry name" value="Methyl-accepting chemotaxis protein"/>
    <property type="match status" value="1"/>
</dbReference>
<evidence type="ECO:0000259" key="6">
    <source>
        <dbReference type="PROSITE" id="PS50885"/>
    </source>
</evidence>
<dbReference type="RefSeq" id="WP_264843373.1">
    <property type="nucleotide sequence ID" value="NZ_AP025628.1"/>
</dbReference>
<dbReference type="InterPro" id="IPR004089">
    <property type="entry name" value="MCPsignal_dom"/>
</dbReference>
<dbReference type="Gene3D" id="6.10.340.10">
    <property type="match status" value="1"/>
</dbReference>
<accession>A0AA35CHZ1</accession>
<dbReference type="SMART" id="SM00283">
    <property type="entry name" value="MA"/>
    <property type="match status" value="1"/>
</dbReference>
<dbReference type="PANTHER" id="PTHR32089">
    <property type="entry name" value="METHYL-ACCEPTING CHEMOTAXIS PROTEIN MCPB"/>
    <property type="match status" value="1"/>
</dbReference>
<dbReference type="GO" id="GO:0016020">
    <property type="term" value="C:membrane"/>
    <property type="evidence" value="ECO:0007669"/>
    <property type="project" value="InterPro"/>
</dbReference>
<dbReference type="Pfam" id="PF00672">
    <property type="entry name" value="HAMP"/>
    <property type="match status" value="1"/>
</dbReference>
<dbReference type="InterPro" id="IPR003660">
    <property type="entry name" value="HAMP_dom"/>
</dbReference>
<proteinExistence type="inferred from homology"/>
<gene>
    <name evidence="7" type="ORF">caldi_03420</name>
</gene>
<evidence type="ECO:0000313" key="7">
    <source>
        <dbReference type="EMBL" id="BDG59252.1"/>
    </source>
</evidence>
<sequence length="491" mass="51909">MARWLDYRQWSVRFKFTATLVMGSLSTAVLVAGTLLWLQWHGGIVDPAVFRRNILYAALAASIPFVVSIFVGIGISILVATPLRAIRQAMSRVAQGDLRVDEVRTPFRDDMGLIAEAFGQMVADLRRVVGEMTQSAREVAAASRVGQESSQAIAQVAAELRAESDHLAEAAGKQRDQARQAVQVIDELRRAVRDVATGAQNQAAQASSGLEAIRQMASAIDQVAASAGQVAAAAQNAHAASTKGSRQIAQAVDGMLRVRDQVTGASDRIHALEASLAHVDEILRLITDVAEQTNLLALNAAIEAARAGEHGRGFAVVADEVRRLSERSREAAEQIGEQLRQLQASAREVVEAMSVTSREAEAGAQLGAGVRDALQSIIVAVEETDRAAQNISAAAQQLAASSQDVVRATEELAAIAEENSAASEEMLASAEEVGGLVGQMAEVAEWGAGAAGRLSEASHRLMVSTAEAAVSAGQLKDLSERLTARVSRFTT</sequence>
<evidence type="ECO:0000313" key="8">
    <source>
        <dbReference type="Proteomes" id="UP001163687"/>
    </source>
</evidence>
<dbReference type="Proteomes" id="UP001163687">
    <property type="component" value="Chromosome"/>
</dbReference>
<dbReference type="Pfam" id="PF00015">
    <property type="entry name" value="MCPsignal"/>
    <property type="match status" value="1"/>
</dbReference>
<dbReference type="SUPFAM" id="SSF58104">
    <property type="entry name" value="Methyl-accepting chemotaxis protein (MCP) signaling domain"/>
    <property type="match status" value="2"/>
</dbReference>
<evidence type="ECO:0000256" key="4">
    <source>
        <dbReference type="SAM" id="Phobius"/>
    </source>
</evidence>
<dbReference type="KEGG" id="cmic:caldi_03420"/>
<keyword evidence="4" id="KW-0472">Membrane</keyword>
<evidence type="ECO:0000256" key="2">
    <source>
        <dbReference type="ARBA" id="ARBA00029447"/>
    </source>
</evidence>
<keyword evidence="4" id="KW-1133">Transmembrane helix</keyword>
<dbReference type="PANTHER" id="PTHR32089:SF112">
    <property type="entry name" value="LYSOZYME-LIKE PROTEIN-RELATED"/>
    <property type="match status" value="1"/>
</dbReference>
<protein>
    <recommendedName>
        <fullName evidence="9">Methyl-accepting chemotaxis protein</fullName>
    </recommendedName>
</protein>
<keyword evidence="4" id="KW-0812">Transmembrane</keyword>
<dbReference type="EMBL" id="AP025628">
    <property type="protein sequence ID" value="BDG59252.1"/>
    <property type="molecule type" value="Genomic_DNA"/>
</dbReference>
<keyword evidence="8" id="KW-1185">Reference proteome</keyword>
<feature type="transmembrane region" description="Helical" evidence="4">
    <location>
        <begin position="54"/>
        <end position="80"/>
    </location>
</feature>
<reference evidence="7" key="1">
    <citation type="submission" date="2022-03" db="EMBL/GenBank/DDBJ databases">
        <title>Complete genome sequence of Caldinitratiruptor microaerophilus.</title>
        <authorList>
            <person name="Mukaiyama R."/>
            <person name="Nishiyama T."/>
            <person name="Ueda K."/>
        </authorList>
    </citation>
    <scope>NUCLEOTIDE SEQUENCE</scope>
    <source>
        <strain evidence="7">JCM 16183</strain>
    </source>
</reference>
<dbReference type="PROSITE" id="PS50111">
    <property type="entry name" value="CHEMOTAXIS_TRANSDUC_2"/>
    <property type="match status" value="1"/>
</dbReference>
<comment type="similarity">
    <text evidence="2">Belongs to the methyl-accepting chemotaxis (MCP) protein family.</text>
</comment>
<dbReference type="GO" id="GO:0007165">
    <property type="term" value="P:signal transduction"/>
    <property type="evidence" value="ECO:0007669"/>
    <property type="project" value="UniProtKB-KW"/>
</dbReference>
<feature type="domain" description="HAMP" evidence="6">
    <location>
        <begin position="77"/>
        <end position="130"/>
    </location>
</feature>
<name>A0AA35CHZ1_9FIRM</name>